<feature type="domain" description="Peptidase M20 dimerisation" evidence="5">
    <location>
        <begin position="189"/>
        <end position="270"/>
    </location>
</feature>
<name>A0A8J6NDV0_9BACT</name>
<protein>
    <submittedName>
        <fullName evidence="6">M20/M25/M40 family metallo-hydrolase</fullName>
    </submittedName>
</protein>
<dbReference type="SUPFAM" id="SSF55031">
    <property type="entry name" value="Bacterial exopeptidase dimerisation domain"/>
    <property type="match status" value="1"/>
</dbReference>
<evidence type="ECO:0000313" key="6">
    <source>
        <dbReference type="EMBL" id="MBC8318179.1"/>
    </source>
</evidence>
<dbReference type="Pfam" id="PF07687">
    <property type="entry name" value="M20_dimer"/>
    <property type="match status" value="1"/>
</dbReference>
<dbReference type="PANTHER" id="PTHR42994:SF2">
    <property type="entry name" value="PEPTIDASE"/>
    <property type="match status" value="1"/>
</dbReference>
<dbReference type="Pfam" id="PF01546">
    <property type="entry name" value="Peptidase_M20"/>
    <property type="match status" value="1"/>
</dbReference>
<evidence type="ECO:0000256" key="1">
    <source>
        <dbReference type="ARBA" id="ARBA00001947"/>
    </source>
</evidence>
<dbReference type="Proteomes" id="UP000614424">
    <property type="component" value="Unassembled WGS sequence"/>
</dbReference>
<evidence type="ECO:0000256" key="2">
    <source>
        <dbReference type="ARBA" id="ARBA00022801"/>
    </source>
</evidence>
<keyword evidence="4" id="KW-0479">Metal-binding</keyword>
<keyword evidence="3" id="KW-0862">Zinc</keyword>
<sequence>MGSLLNTKRLSRIFISLCEIDSPARSEQKLAQHILSFFQQTKSVEFYEDDSASVTGSDTGNIIIRFPGNNPHRDPIFFNCHLDVISPCIGVKVGWDGKDTFFSNGETVLGADDKAGIAILLEVLLTTLENNLQYAPVELLFTTCEEIGLLGAKAFSPSSLRGYYGYALDSTGVDNVITGAPAANYIIAEIQGKASHAGLHPNNGINAIQLASKAITKLPLGQLDDQSTANIGIISGGTATNIIPDFVQIKGEIRSHSLTRLHRYLDQFKSVFFDTVTSWQDPHYLLDSRPTMSFQSPEQYPLMSLPENSEVIQLAKTAGITLSRPLHFGRAGGGSDANFLNHKGIPTAILGIGMDHVHSTSEQIRLSDMSRTAELVLSILTS</sequence>
<dbReference type="InterPro" id="IPR036264">
    <property type="entry name" value="Bact_exopeptidase_dim_dom"/>
</dbReference>
<organism evidence="6 7">
    <name type="scientific">Candidatus Desulfobia pelagia</name>
    <dbReference type="NCBI Taxonomy" id="2841692"/>
    <lineage>
        <taxon>Bacteria</taxon>
        <taxon>Pseudomonadati</taxon>
        <taxon>Thermodesulfobacteriota</taxon>
        <taxon>Desulfobulbia</taxon>
        <taxon>Desulfobulbales</taxon>
        <taxon>Desulfobulbaceae</taxon>
        <taxon>Candidatus Desulfobia</taxon>
    </lineage>
</organism>
<feature type="binding site" evidence="4">
    <location>
        <position position="358"/>
    </location>
    <ligand>
        <name>Zn(2+)</name>
        <dbReference type="ChEBI" id="CHEBI:29105"/>
        <label>2</label>
    </ligand>
</feature>
<dbReference type="InterPro" id="IPR011650">
    <property type="entry name" value="Peptidase_M20_dimer"/>
</dbReference>
<gene>
    <name evidence="6" type="ORF">H8E41_09755</name>
</gene>
<evidence type="ECO:0000256" key="4">
    <source>
        <dbReference type="PIRSR" id="PIRSR001123-2"/>
    </source>
</evidence>
<dbReference type="GO" id="GO:0004177">
    <property type="term" value="F:aminopeptidase activity"/>
    <property type="evidence" value="ECO:0007669"/>
    <property type="project" value="UniProtKB-UniRule"/>
</dbReference>
<dbReference type="InterPro" id="IPR002933">
    <property type="entry name" value="Peptidase_M20"/>
</dbReference>
<accession>A0A8J6NDV0</accession>
<dbReference type="EMBL" id="JACNJZ010000138">
    <property type="protein sequence ID" value="MBC8318179.1"/>
    <property type="molecule type" value="Genomic_DNA"/>
</dbReference>
<dbReference type="Gene3D" id="3.30.70.360">
    <property type="match status" value="1"/>
</dbReference>
<evidence type="ECO:0000259" key="5">
    <source>
        <dbReference type="Pfam" id="PF07687"/>
    </source>
</evidence>
<comment type="cofactor">
    <cofactor evidence="1">
        <name>Zn(2+)</name>
        <dbReference type="ChEBI" id="CHEBI:29105"/>
    </cofactor>
</comment>
<dbReference type="SUPFAM" id="SSF53187">
    <property type="entry name" value="Zn-dependent exopeptidases"/>
    <property type="match status" value="1"/>
</dbReference>
<dbReference type="GO" id="GO:0046872">
    <property type="term" value="F:metal ion binding"/>
    <property type="evidence" value="ECO:0007669"/>
    <property type="project" value="UniProtKB-UniRule"/>
</dbReference>
<reference evidence="6 7" key="1">
    <citation type="submission" date="2020-08" db="EMBL/GenBank/DDBJ databases">
        <title>Bridging the membrane lipid divide: bacteria of the FCB group superphylum have the potential to synthesize archaeal ether lipids.</title>
        <authorList>
            <person name="Villanueva L."/>
            <person name="Von Meijenfeldt F.A.B."/>
            <person name="Westbye A.B."/>
            <person name="Yadav S."/>
            <person name="Hopmans E.C."/>
            <person name="Dutilh B.E."/>
            <person name="Sinninghe Damste J.S."/>
        </authorList>
    </citation>
    <scope>NUCLEOTIDE SEQUENCE [LARGE SCALE GENOMIC DNA]</scope>
    <source>
        <strain evidence="6">NIOZ-UU47</strain>
    </source>
</reference>
<dbReference type="Gene3D" id="3.40.630.10">
    <property type="entry name" value="Zn peptidases"/>
    <property type="match status" value="1"/>
</dbReference>
<proteinExistence type="predicted"/>
<comment type="cofactor">
    <cofactor evidence="4">
        <name>a divalent metal cation</name>
        <dbReference type="ChEBI" id="CHEBI:60240"/>
    </cofactor>
    <text evidence="4">Binds 2 divalent metal cations per subunit.</text>
</comment>
<keyword evidence="2" id="KW-0378">Hydrolase</keyword>
<evidence type="ECO:0000313" key="7">
    <source>
        <dbReference type="Proteomes" id="UP000614424"/>
    </source>
</evidence>
<evidence type="ECO:0000256" key="3">
    <source>
        <dbReference type="ARBA" id="ARBA00022833"/>
    </source>
</evidence>
<dbReference type="AlphaFoldDB" id="A0A8J6NDV0"/>
<dbReference type="PANTHER" id="PTHR42994">
    <property type="entry name" value="PEPTIDASE T"/>
    <property type="match status" value="1"/>
</dbReference>
<comment type="caution">
    <text evidence="6">The sequence shown here is derived from an EMBL/GenBank/DDBJ whole genome shotgun (WGS) entry which is preliminary data.</text>
</comment>